<keyword evidence="1" id="KW-0812">Transmembrane</keyword>
<dbReference type="KEGG" id="csq:CSCA_1233"/>
<protein>
    <submittedName>
        <fullName evidence="2">Uncharacterized protein</fullName>
    </submittedName>
</protein>
<evidence type="ECO:0000313" key="3">
    <source>
        <dbReference type="Proteomes" id="UP000033115"/>
    </source>
</evidence>
<evidence type="ECO:0000256" key="1">
    <source>
        <dbReference type="SAM" id="Phobius"/>
    </source>
</evidence>
<feature type="transmembrane region" description="Helical" evidence="1">
    <location>
        <begin position="516"/>
        <end position="533"/>
    </location>
</feature>
<organism evidence="2 3">
    <name type="scientific">Clostridium scatologenes</name>
    <dbReference type="NCBI Taxonomy" id="1548"/>
    <lineage>
        <taxon>Bacteria</taxon>
        <taxon>Bacillati</taxon>
        <taxon>Bacillota</taxon>
        <taxon>Clostridia</taxon>
        <taxon>Eubacteriales</taxon>
        <taxon>Clostridiaceae</taxon>
        <taxon>Clostridium</taxon>
    </lineage>
</organism>
<name>A0A0E3JZJ3_CLOSL</name>
<evidence type="ECO:0000313" key="2">
    <source>
        <dbReference type="EMBL" id="AKA68358.1"/>
    </source>
</evidence>
<dbReference type="AlphaFoldDB" id="A0A0E3JZJ3"/>
<proteinExistence type="predicted"/>
<dbReference type="EMBL" id="CP009933">
    <property type="protein sequence ID" value="AKA68358.1"/>
    <property type="molecule type" value="Genomic_DNA"/>
</dbReference>
<feature type="transmembrane region" description="Helical" evidence="1">
    <location>
        <begin position="455"/>
        <end position="472"/>
    </location>
</feature>
<keyword evidence="1" id="KW-1133">Transmembrane helix</keyword>
<feature type="transmembrane region" description="Helical" evidence="1">
    <location>
        <begin position="344"/>
        <end position="362"/>
    </location>
</feature>
<reference evidence="2 3" key="1">
    <citation type="journal article" date="2015" name="J. Biotechnol.">
        <title>Complete genome sequence of a malodorant-producing acetogen, Clostridium scatologenes ATCC 25775(T).</title>
        <authorList>
            <person name="Zhu Z."/>
            <person name="Guo T."/>
            <person name="Zheng H."/>
            <person name="Song T."/>
            <person name="Ouyang P."/>
            <person name="Xie J."/>
        </authorList>
    </citation>
    <scope>NUCLEOTIDE SEQUENCE [LARGE SCALE GENOMIC DNA]</scope>
    <source>
        <strain evidence="2 3">ATCC 25775</strain>
    </source>
</reference>
<dbReference type="HOGENOM" id="CLU_035812_0_0_9"/>
<feature type="transmembrane region" description="Helical" evidence="1">
    <location>
        <begin position="427"/>
        <end position="449"/>
    </location>
</feature>
<keyword evidence="1" id="KW-0472">Membrane</keyword>
<feature type="transmembrane region" description="Helical" evidence="1">
    <location>
        <begin position="90"/>
        <end position="114"/>
    </location>
</feature>
<dbReference type="STRING" id="1548.CSCA_1233"/>
<feature type="transmembrane region" description="Helical" evidence="1">
    <location>
        <begin position="203"/>
        <end position="222"/>
    </location>
</feature>
<feature type="transmembrane region" description="Helical" evidence="1">
    <location>
        <begin position="64"/>
        <end position="84"/>
    </location>
</feature>
<gene>
    <name evidence="2" type="ORF">CSCA_1233</name>
</gene>
<dbReference type="Proteomes" id="UP000033115">
    <property type="component" value="Chromosome"/>
</dbReference>
<keyword evidence="3" id="KW-1185">Reference proteome</keyword>
<accession>A0A0E3JZJ3</accession>
<feature type="transmembrane region" description="Helical" evidence="1">
    <location>
        <begin position="263"/>
        <end position="286"/>
    </location>
</feature>
<dbReference type="RefSeq" id="WP_029162815.1">
    <property type="nucleotide sequence ID" value="NZ_CP009933.1"/>
</dbReference>
<feature type="transmembrane region" description="Helical" evidence="1">
    <location>
        <begin position="165"/>
        <end position="191"/>
    </location>
</feature>
<feature type="transmembrane region" description="Helical" evidence="1">
    <location>
        <begin position="492"/>
        <end position="510"/>
    </location>
</feature>
<feature type="transmembrane region" description="Helical" evidence="1">
    <location>
        <begin position="135"/>
        <end position="159"/>
    </location>
</feature>
<feature type="transmembrane region" description="Helical" evidence="1">
    <location>
        <begin position="378"/>
        <end position="396"/>
    </location>
</feature>
<sequence>MKDFKVLKFLDRFEGFFEKIGVDYCIMRKILQVKFIMDGRRVPTAIGNSSKKKSKDENNFIKSLWVYGLIGIIIIPLVCFGKNFMFQMSFVFGILMFMIMTSLISDFSSVLLDIRDKNIIGSKPVNSKTLSMAKTIHVLIYMFFITIFISGLALITSLITNGILFFIIFLFEIILMDLFIVVITALLYLFILKFFDGEKLKDMINYIQIILSITIAVGYQLIGRLFNFVNLNVIFTPKWWQYFIVPMWFGAPFEMLLHRNYNIYFIIFSVLVIVVPMISIIVYIKLIPVFERNLQKLNDNSKKAKGENKKFLNILSKIVCTNKQERIFFRFASDMMKNEREFKLKVYPSLGFSLIFPFIFMLNDLKYKGWSGIASSKMYLNIYFCAILLPTAVMMIKYSGKYKGAWIYKIIPNKDVSSIFKGTLKAFIVRLLLPVYSIEAVIFMAIFGVKIFPDLILVFLNIMLFTVMCFKVTKKALPFSEEFGVSQGSEGLIVIPLMIILGVLALIHYNYTSVHYGVYVFSVIMLVVNIVLWKKAFNIDLEKISN</sequence>